<dbReference type="InterPro" id="IPR024253">
    <property type="entry name" value="Phosducin_thioredoxin-like_dom"/>
</dbReference>
<evidence type="ECO:0000259" key="2">
    <source>
        <dbReference type="Pfam" id="PF02114"/>
    </source>
</evidence>
<evidence type="ECO:0000313" key="4">
    <source>
        <dbReference type="Proteomes" id="UP001187531"/>
    </source>
</evidence>
<reference evidence="3" key="1">
    <citation type="submission" date="2023-07" db="EMBL/GenBank/DDBJ databases">
        <title>Chromosome-level genome assembly of Artemia franciscana.</title>
        <authorList>
            <person name="Jo E."/>
        </authorList>
    </citation>
    <scope>NUCLEOTIDE SEQUENCE</scope>
    <source>
        <tissue evidence="3">Whole body</tissue>
    </source>
</reference>
<organism evidence="3 4">
    <name type="scientific">Artemia franciscana</name>
    <name type="common">Brine shrimp</name>
    <name type="synonym">Artemia sanfranciscana</name>
    <dbReference type="NCBI Taxonomy" id="6661"/>
    <lineage>
        <taxon>Eukaryota</taxon>
        <taxon>Metazoa</taxon>
        <taxon>Ecdysozoa</taxon>
        <taxon>Arthropoda</taxon>
        <taxon>Crustacea</taxon>
        <taxon>Branchiopoda</taxon>
        <taxon>Anostraca</taxon>
        <taxon>Artemiidae</taxon>
        <taxon>Artemia</taxon>
    </lineage>
</organism>
<feature type="domain" description="Phosducin" evidence="2">
    <location>
        <begin position="26"/>
        <end position="168"/>
    </location>
</feature>
<gene>
    <name evidence="3" type="ORF">QYM36_016324</name>
</gene>
<keyword evidence="4" id="KW-1185">Reference proteome</keyword>
<sequence>MEELSSKLQKSLVNTAQAIEEQLDAELKKLDKPTEDDLEEIRKRRIEAMKHRQKQLMEWRQLGHGEYEELKDEKEFFDVSKKSQLVVCHFYRDSTPRCQIVDKHLNMLAKKHLETKFCKINAEKSPFLADRLRIKIIPTMALVKSSKIIDYIIGFTDLGGIDDFSTELLEWRLAKGHVIEYSGDLTHPPEVKKKVLTKKSIRDSQLSDDSDDD</sequence>
<comment type="caution">
    <text evidence="3">The sequence shown here is derived from an EMBL/GenBank/DDBJ whole genome shotgun (WGS) entry which is preliminary data.</text>
</comment>
<dbReference type="InterPro" id="IPR036249">
    <property type="entry name" value="Thioredoxin-like_sf"/>
</dbReference>
<dbReference type="Proteomes" id="UP001187531">
    <property type="component" value="Unassembled WGS sequence"/>
</dbReference>
<evidence type="ECO:0000313" key="3">
    <source>
        <dbReference type="EMBL" id="KAK2706242.1"/>
    </source>
</evidence>
<comment type="similarity">
    <text evidence="1">Belongs to the phosducin family.</text>
</comment>
<proteinExistence type="inferred from homology"/>
<dbReference type="AlphaFoldDB" id="A0AA88KWA7"/>
<dbReference type="SUPFAM" id="SSF52833">
    <property type="entry name" value="Thioredoxin-like"/>
    <property type="match status" value="1"/>
</dbReference>
<evidence type="ECO:0000256" key="1">
    <source>
        <dbReference type="ARBA" id="ARBA00009686"/>
    </source>
</evidence>
<accession>A0AA88KWA7</accession>
<dbReference type="Gene3D" id="3.40.30.10">
    <property type="entry name" value="Glutaredoxin"/>
    <property type="match status" value="1"/>
</dbReference>
<dbReference type="EMBL" id="JAVRJZ010000020">
    <property type="protein sequence ID" value="KAK2706242.1"/>
    <property type="molecule type" value="Genomic_DNA"/>
</dbReference>
<dbReference type="CDD" id="cd02989">
    <property type="entry name" value="Phd_like_TxnDC9"/>
    <property type="match status" value="1"/>
</dbReference>
<dbReference type="Pfam" id="PF02114">
    <property type="entry name" value="Phosducin"/>
    <property type="match status" value="1"/>
</dbReference>
<protein>
    <recommendedName>
        <fullName evidence="2">Phosducin domain-containing protein</fullName>
    </recommendedName>
</protein>
<dbReference type="PANTHER" id="PTHR21148">
    <property type="entry name" value="THIOREDOXIN DOMAIN-CONTAINING PROTEIN 9"/>
    <property type="match status" value="1"/>
</dbReference>
<name>A0AA88KWA7_ARTSF</name>